<protein>
    <submittedName>
        <fullName evidence="2">Polysaccharide pyruvyl transferase WcaK-like protein</fullName>
    </submittedName>
</protein>
<comment type="caution">
    <text evidence="2">The sequence shown here is derived from an EMBL/GenBank/DDBJ whole genome shotgun (WGS) entry which is preliminary data.</text>
</comment>
<keyword evidence="3" id="KW-1185">Reference proteome</keyword>
<dbReference type="RefSeq" id="WP_197007384.1">
    <property type="nucleotide sequence ID" value="NZ_BONS01000019.1"/>
</dbReference>
<dbReference type="GO" id="GO:0016740">
    <property type="term" value="F:transferase activity"/>
    <property type="evidence" value="ECO:0007669"/>
    <property type="project" value="UniProtKB-KW"/>
</dbReference>
<evidence type="ECO:0000313" key="3">
    <source>
        <dbReference type="Proteomes" id="UP000622552"/>
    </source>
</evidence>
<dbReference type="EMBL" id="JADOUF010000001">
    <property type="protein sequence ID" value="MBG6140886.1"/>
    <property type="molecule type" value="Genomic_DNA"/>
</dbReference>
<dbReference type="Proteomes" id="UP000622552">
    <property type="component" value="Unassembled WGS sequence"/>
</dbReference>
<dbReference type="AlphaFoldDB" id="A0A8J7KP26"/>
<dbReference type="PANTHER" id="PTHR36836">
    <property type="entry name" value="COLANIC ACID BIOSYNTHESIS PROTEIN WCAK"/>
    <property type="match status" value="1"/>
</dbReference>
<gene>
    <name evidence="2" type="ORF">IW245_007080</name>
</gene>
<organism evidence="2 3">
    <name type="scientific">Longispora fulva</name>
    <dbReference type="NCBI Taxonomy" id="619741"/>
    <lineage>
        <taxon>Bacteria</taxon>
        <taxon>Bacillati</taxon>
        <taxon>Actinomycetota</taxon>
        <taxon>Actinomycetes</taxon>
        <taxon>Micromonosporales</taxon>
        <taxon>Micromonosporaceae</taxon>
        <taxon>Longispora</taxon>
    </lineage>
</organism>
<reference evidence="2" key="1">
    <citation type="submission" date="2020-11" db="EMBL/GenBank/DDBJ databases">
        <title>Sequencing the genomes of 1000 actinobacteria strains.</title>
        <authorList>
            <person name="Klenk H.-P."/>
        </authorList>
    </citation>
    <scope>NUCLEOTIDE SEQUENCE</scope>
    <source>
        <strain evidence="2">DSM 45356</strain>
    </source>
</reference>
<dbReference type="PANTHER" id="PTHR36836:SF1">
    <property type="entry name" value="COLANIC ACID BIOSYNTHESIS PROTEIN WCAK"/>
    <property type="match status" value="1"/>
</dbReference>
<feature type="domain" description="Polysaccharide pyruvyl transferase" evidence="1">
    <location>
        <begin position="14"/>
        <end position="339"/>
    </location>
</feature>
<dbReference type="Pfam" id="PF04230">
    <property type="entry name" value="PS_pyruv_trans"/>
    <property type="match status" value="1"/>
</dbReference>
<name>A0A8J7KP26_9ACTN</name>
<evidence type="ECO:0000259" key="1">
    <source>
        <dbReference type="Pfam" id="PF04230"/>
    </source>
</evidence>
<proteinExistence type="predicted"/>
<keyword evidence="2" id="KW-0808">Transferase</keyword>
<evidence type="ECO:0000313" key="2">
    <source>
        <dbReference type="EMBL" id="MBG6140886.1"/>
    </source>
</evidence>
<accession>A0A8J7KP26</accession>
<sequence>MKVALFGSNGEARNRGVAALATATATGILSRVPDAEVTWYDDGWGVRPDPKLPGVTRVGARLTRRYHRPESYHHMAVSAALGGIANPGAARLNAADAVLDTSGGDSFTDLYSPVRWRLVNWPKKLAVARSRPLIFLPQTYGPFHGDATRREARDLVLAAAGAWARDPDSFARLKELVGGGFDPAKHRQGVDVAFALPTRPFESEELEAWLALGGGDVAVLNVSGLLLDPAETRFGLSADLVKVVEVLTRKLLDDGARLLFVPHVSTPGARDDDDAITQTLVSRLSKEYGPERVTAAPAGLDCQESKWLIARGDWLCGMRMHATIAALSSGVPAACVAYSDKARGVFATAGQGHRVADARTLDTDTLLSELWDSWTARAATREELVTGSARARTAAGQQLDDLVELIRAQH</sequence>
<dbReference type="InterPro" id="IPR007345">
    <property type="entry name" value="Polysacch_pyruvyl_Trfase"/>
</dbReference>